<evidence type="ECO:0000313" key="11">
    <source>
        <dbReference type="Proteomes" id="UP000233654"/>
    </source>
</evidence>
<evidence type="ECO:0000256" key="6">
    <source>
        <dbReference type="ARBA" id="ARBA00023002"/>
    </source>
</evidence>
<organism evidence="10 11">
    <name type="scientific">Candidatus Anoxymicrobium japonicum</name>
    <dbReference type="NCBI Taxonomy" id="2013648"/>
    <lineage>
        <taxon>Bacteria</taxon>
        <taxon>Bacillati</taxon>
        <taxon>Actinomycetota</taxon>
        <taxon>Candidatus Geothermincolia</taxon>
        <taxon>Candidatus Geothermincolales</taxon>
        <taxon>Candidatus Anoxymicrobiaceae</taxon>
        <taxon>Candidatus Anoxymicrobium</taxon>
    </lineage>
</organism>
<dbReference type="Gene3D" id="3.30.70.20">
    <property type="match status" value="2"/>
</dbReference>
<dbReference type="PANTHER" id="PTHR43498">
    <property type="entry name" value="FERREDOXIN:COB-COM HETERODISULFIDE REDUCTASE SUBUNIT A"/>
    <property type="match status" value="1"/>
</dbReference>
<keyword evidence="3" id="KW-0004">4Fe-4S</keyword>
<evidence type="ECO:0000259" key="9">
    <source>
        <dbReference type="PROSITE" id="PS51379"/>
    </source>
</evidence>
<name>A0A2N3G614_9ACTN</name>
<comment type="similarity">
    <text evidence="2">Belongs to the HdrA family.</text>
</comment>
<feature type="domain" description="4Fe-4S ferredoxin-type" evidence="9">
    <location>
        <begin position="925"/>
        <end position="954"/>
    </location>
</feature>
<dbReference type="PANTHER" id="PTHR43498:SF1">
    <property type="entry name" value="COB--COM HETERODISULFIDE REDUCTASE IRON-SULFUR SUBUNIT A"/>
    <property type="match status" value="1"/>
</dbReference>
<gene>
    <name evidence="10" type="ORF">CVT63_04260</name>
</gene>
<dbReference type="PROSITE" id="PS51379">
    <property type="entry name" value="4FE4S_FER_2"/>
    <property type="match status" value="4"/>
</dbReference>
<keyword evidence="4" id="KW-0479">Metal-binding</keyword>
<dbReference type="SUPFAM" id="SSF54862">
    <property type="entry name" value="4Fe-4S ferredoxins"/>
    <property type="match status" value="1"/>
</dbReference>
<evidence type="ECO:0000256" key="1">
    <source>
        <dbReference type="ARBA" id="ARBA00001974"/>
    </source>
</evidence>
<evidence type="ECO:0000256" key="4">
    <source>
        <dbReference type="ARBA" id="ARBA00022723"/>
    </source>
</evidence>
<dbReference type="InterPro" id="IPR017900">
    <property type="entry name" value="4Fe4S_Fe_S_CS"/>
</dbReference>
<protein>
    <submittedName>
        <fullName evidence="10">Heterodisulfide reductase</fullName>
    </submittedName>
</protein>
<evidence type="ECO:0000256" key="5">
    <source>
        <dbReference type="ARBA" id="ARBA00022827"/>
    </source>
</evidence>
<keyword evidence="8" id="KW-0411">Iron-sulfur</keyword>
<proteinExistence type="inferred from homology"/>
<keyword evidence="7" id="KW-0408">Iron</keyword>
<evidence type="ECO:0000313" key="10">
    <source>
        <dbReference type="EMBL" id="PKQ28159.1"/>
    </source>
</evidence>
<comment type="caution">
    <text evidence="10">The sequence shown here is derived from an EMBL/GenBank/DDBJ whole genome shotgun (WGS) entry which is preliminary data.</text>
</comment>
<keyword evidence="5" id="KW-0285">Flavoprotein</keyword>
<feature type="domain" description="4Fe-4S ferredoxin-type" evidence="9">
    <location>
        <begin position="90"/>
        <end position="120"/>
    </location>
</feature>
<evidence type="ECO:0000256" key="8">
    <source>
        <dbReference type="ARBA" id="ARBA00023014"/>
    </source>
</evidence>
<dbReference type="GO" id="GO:0051539">
    <property type="term" value="F:4 iron, 4 sulfur cluster binding"/>
    <property type="evidence" value="ECO:0007669"/>
    <property type="project" value="UniProtKB-KW"/>
</dbReference>
<feature type="domain" description="4Fe-4S ferredoxin-type" evidence="9">
    <location>
        <begin position="138"/>
        <end position="172"/>
    </location>
</feature>
<sequence>MVVGGGIGGIQASLDLVGMGYRVYLVDSGPSIGGVMGQLDKTFPTNDCSMCILSPKLVEVGANKNIQLYTLTDVTGVEGVPGNFKVSVRVRPRFVDIEKCTGCGLCSENCRVKVKDPYNANLSRVPLIRVPFPQAVPGAAFIDPAKCLHFRAGKCGNCKEECQSGAVDYEQKERAQVIEVGSIVLATGYKPFDAHARAEYGYGVYDNVITSLEFERMLAANGPTGGRVARRSDGGPVKKLAFIQCVGSRDSSTGNTYCSSVCCMYATKQSVIAKEHERAIEPTVFFIDMRAYGKGFEEYYQKAKNEHGVRYVRCLASYAKELQPGKSMLISYVDPDGGVFEEEFDLVVLSVGIEPDTARLSETFGVELDRHGFVDSDMFVSVETSREGIYVCGAVESPKDIPDTVVQASASAGMASGAMCSRKGELIENVSYPPERDVAGEAPRIGMVVCRCGTNIGGVVDVPAVVEYAKALPGVAIAEERLYACSQDAQVWIRELIREHRLNRLLVASCTPRTHQPLFRETVRAAGLNKYLFEMANIREHCSWVHMGFPDEATEKAKYLVKMGVWKVALSEPLSEGVSPVTPRALVVGGGAAGMMAALQLADAGFMTYLLEKTAELGGNMRHIKKTIEGGDVAGKLKELEQRVLSHKNIELFLSAQVESVDGFVGKFHTTVDTPGGVVELDHGIVVVATGGLEYVPLKDEYGWGAHDRVITQTELERRLDENPSSLAHVRNTVMIQCVGSRNDQRPYCSKICCGTAIKNAVSLKKLNPRSLVNVCYRDIRAYGLKEEYYRSARDMGVNFIRFEKDRPPAVSQVSSDLLVHVADMNIRGEEIALTPDLVVLSCGIVANPDALELASKLKVPLTTDGFFLEAHVKLRPVEFATDGVFVAGLAHYPKTITESLTQACAAAARAETILSKPDVVTDGVVAVVSEEVCSGCGQCVALCGFEAITLDEERGVAVVNRSLCKGCGACSAACTSGANRLLGFKPEQIFAQIKAACGNL</sequence>
<comment type="cofactor">
    <cofactor evidence="1">
        <name>FAD</name>
        <dbReference type="ChEBI" id="CHEBI:57692"/>
    </cofactor>
</comment>
<dbReference type="InterPro" id="IPR039650">
    <property type="entry name" value="HdrA-like"/>
</dbReference>
<dbReference type="SUPFAM" id="SSF51905">
    <property type="entry name" value="FAD/NAD(P)-binding domain"/>
    <property type="match status" value="1"/>
</dbReference>
<reference evidence="10 11" key="1">
    <citation type="journal article" date="2017" name="ISME J.">
        <title>Potential for microbial H2 and metal transformations associated with novel bacteria and archaea in deep terrestrial subsurface sediments.</title>
        <authorList>
            <person name="Hernsdorf A.W."/>
            <person name="Amano Y."/>
            <person name="Miyakawa K."/>
            <person name="Ise K."/>
            <person name="Suzuki Y."/>
            <person name="Anantharaman K."/>
            <person name="Probst A."/>
            <person name="Burstein D."/>
            <person name="Thomas B.C."/>
            <person name="Banfield J.F."/>
        </authorList>
    </citation>
    <scope>NUCLEOTIDE SEQUENCE [LARGE SCALE GENOMIC DNA]</scope>
    <source>
        <strain evidence="10">HGW-Actinobacteria-3</strain>
    </source>
</reference>
<feature type="domain" description="4Fe-4S ferredoxin-type" evidence="9">
    <location>
        <begin position="956"/>
        <end position="985"/>
    </location>
</feature>
<dbReference type="AlphaFoldDB" id="A0A2N3G614"/>
<dbReference type="Gene3D" id="3.50.50.60">
    <property type="entry name" value="FAD/NAD(P)-binding domain"/>
    <property type="match status" value="2"/>
</dbReference>
<evidence type="ECO:0000256" key="2">
    <source>
        <dbReference type="ARBA" id="ARBA00006561"/>
    </source>
</evidence>
<dbReference type="InterPro" id="IPR036188">
    <property type="entry name" value="FAD/NAD-bd_sf"/>
</dbReference>
<evidence type="ECO:0000256" key="3">
    <source>
        <dbReference type="ARBA" id="ARBA00022485"/>
    </source>
</evidence>
<keyword evidence="6" id="KW-0560">Oxidoreductase</keyword>
<dbReference type="GO" id="GO:0016491">
    <property type="term" value="F:oxidoreductase activity"/>
    <property type="evidence" value="ECO:0007669"/>
    <property type="project" value="UniProtKB-KW"/>
</dbReference>
<keyword evidence="5" id="KW-0274">FAD</keyword>
<dbReference type="SUPFAM" id="SSF51971">
    <property type="entry name" value="Nucleotide-binding domain"/>
    <property type="match status" value="1"/>
</dbReference>
<evidence type="ECO:0000256" key="7">
    <source>
        <dbReference type="ARBA" id="ARBA00023004"/>
    </source>
</evidence>
<accession>A0A2N3G614</accession>
<dbReference type="EMBL" id="PHEX01000030">
    <property type="protein sequence ID" value="PKQ28159.1"/>
    <property type="molecule type" value="Genomic_DNA"/>
</dbReference>
<dbReference type="InterPro" id="IPR017896">
    <property type="entry name" value="4Fe4S_Fe-S-bd"/>
</dbReference>
<dbReference type="Pfam" id="PF07992">
    <property type="entry name" value="Pyr_redox_2"/>
    <property type="match status" value="2"/>
</dbReference>
<dbReference type="InterPro" id="IPR023753">
    <property type="entry name" value="FAD/NAD-binding_dom"/>
</dbReference>
<dbReference type="Pfam" id="PF12838">
    <property type="entry name" value="Fer4_7"/>
    <property type="match status" value="1"/>
</dbReference>
<dbReference type="Proteomes" id="UP000233654">
    <property type="component" value="Unassembled WGS sequence"/>
</dbReference>
<dbReference type="GO" id="GO:0046872">
    <property type="term" value="F:metal ion binding"/>
    <property type="evidence" value="ECO:0007669"/>
    <property type="project" value="UniProtKB-KW"/>
</dbReference>
<dbReference type="PROSITE" id="PS00198">
    <property type="entry name" value="4FE4S_FER_1"/>
    <property type="match status" value="1"/>
</dbReference>